<keyword evidence="2" id="KW-1185">Reference proteome</keyword>
<evidence type="ECO:0000313" key="2">
    <source>
        <dbReference type="Proteomes" id="UP000269396"/>
    </source>
</evidence>
<organism evidence="1 2">
    <name type="scientific">Schistosoma mattheei</name>
    <dbReference type="NCBI Taxonomy" id="31246"/>
    <lineage>
        <taxon>Eukaryota</taxon>
        <taxon>Metazoa</taxon>
        <taxon>Spiralia</taxon>
        <taxon>Lophotrochozoa</taxon>
        <taxon>Platyhelminthes</taxon>
        <taxon>Trematoda</taxon>
        <taxon>Digenea</taxon>
        <taxon>Strigeidida</taxon>
        <taxon>Schistosomatoidea</taxon>
        <taxon>Schistosomatidae</taxon>
        <taxon>Schistosoma</taxon>
    </lineage>
</organism>
<evidence type="ECO:0000313" key="1">
    <source>
        <dbReference type="EMBL" id="VDO92349.1"/>
    </source>
</evidence>
<dbReference type="Proteomes" id="UP000269396">
    <property type="component" value="Unassembled WGS sequence"/>
</dbReference>
<name>A0A183NLZ7_9TREM</name>
<accession>A0A183NLZ7</accession>
<dbReference type="EMBL" id="UZAL01005212">
    <property type="protein sequence ID" value="VDO92349.1"/>
    <property type="molecule type" value="Genomic_DNA"/>
</dbReference>
<protein>
    <submittedName>
        <fullName evidence="1">Uncharacterized protein</fullName>
    </submittedName>
</protein>
<sequence length="111" mass="12076">MVGIYGGELKSSDFNDMSAALITELQELLTVGINVDKYQLHLTVNLVAVVCDAPARSNVKYIVGHNFTAGCDRCQVLGRRMGGRMTFPNVGSRRADSTSSVVLENLELWVA</sequence>
<reference evidence="1 2" key="1">
    <citation type="submission" date="2018-11" db="EMBL/GenBank/DDBJ databases">
        <authorList>
            <consortium name="Pathogen Informatics"/>
        </authorList>
    </citation>
    <scope>NUCLEOTIDE SEQUENCE [LARGE SCALE GENOMIC DNA]</scope>
    <source>
        <strain>Denwood</strain>
        <strain evidence="2">Zambia</strain>
    </source>
</reference>
<dbReference type="AlphaFoldDB" id="A0A183NLZ7"/>
<proteinExistence type="predicted"/>
<gene>
    <name evidence="1" type="ORF">SMTD_LOCUS3133</name>
</gene>